<dbReference type="GeneID" id="93587421"/>
<gene>
    <name evidence="1" type="ORF">DFL_005110</name>
</gene>
<dbReference type="VEuPathDB" id="FungiDB:DFL_005110"/>
<keyword evidence="2" id="KW-1185">Reference proteome</keyword>
<accession>A0A437A6X4</accession>
<comment type="caution">
    <text evidence="1">The sequence shown here is derived from an EMBL/GenBank/DDBJ whole genome shotgun (WGS) entry which is preliminary data.</text>
</comment>
<dbReference type="EMBL" id="SAEB01000006">
    <property type="protein sequence ID" value="RVD86856.1"/>
    <property type="molecule type" value="Genomic_DNA"/>
</dbReference>
<evidence type="ECO:0008006" key="3">
    <source>
        <dbReference type="Google" id="ProtNLM"/>
    </source>
</evidence>
<name>A0A437A6X4_ARTFL</name>
<dbReference type="AlphaFoldDB" id="A0A437A6X4"/>
<reference evidence="1 2" key="1">
    <citation type="submission" date="2019-01" db="EMBL/GenBank/DDBJ databases">
        <title>Intercellular communication is required for trap formation in the nematode-trapping fungus Duddingtonia flagrans.</title>
        <authorList>
            <person name="Youssar L."/>
            <person name="Wernet V."/>
            <person name="Hensel N."/>
            <person name="Hildebrandt H.-G."/>
            <person name="Fischer R."/>
        </authorList>
    </citation>
    <scope>NUCLEOTIDE SEQUENCE [LARGE SCALE GENOMIC DNA]</scope>
    <source>
        <strain evidence="1 2">CBS H-5679</strain>
    </source>
</reference>
<dbReference type="RefSeq" id="XP_067492400.1">
    <property type="nucleotide sequence ID" value="XM_067634321.1"/>
</dbReference>
<protein>
    <recommendedName>
        <fullName evidence="3">F-box domain-containing protein</fullName>
    </recommendedName>
</protein>
<proteinExistence type="predicted"/>
<organism evidence="1 2">
    <name type="scientific">Arthrobotrys flagrans</name>
    <name type="common">Nematode-trapping fungus</name>
    <name type="synonym">Trichothecium flagrans</name>
    <dbReference type="NCBI Taxonomy" id="97331"/>
    <lineage>
        <taxon>Eukaryota</taxon>
        <taxon>Fungi</taxon>
        <taxon>Dikarya</taxon>
        <taxon>Ascomycota</taxon>
        <taxon>Pezizomycotina</taxon>
        <taxon>Orbiliomycetes</taxon>
        <taxon>Orbiliales</taxon>
        <taxon>Orbiliaceae</taxon>
        <taxon>Arthrobotrys</taxon>
    </lineage>
</organism>
<evidence type="ECO:0000313" key="2">
    <source>
        <dbReference type="Proteomes" id="UP000283090"/>
    </source>
</evidence>
<dbReference type="OrthoDB" id="10296677at2759"/>
<dbReference type="Proteomes" id="UP000283090">
    <property type="component" value="Unassembled WGS sequence"/>
</dbReference>
<sequence length="344" mass="39781">MNGEEVPQRFPGMENTPSELHVQILQYLSSADVLGVIQALPPIQANILNWNLGYLDAVQLVSLQAKLLEIDTIPAPVADELRKKIIYFLPGAFGKFTESVSRRLSKGNENVRTDEKKDHLERHFFNCYFDDIKAVVSDLRKCKTQDLKNQTVIQFLAKFNHRNEVVRDFCDAVATADPSGRICRYDKIKPNQNTRFIHLLFWLATDYIRKHRRSTELPDQRTIAIHWSEFLHRVGTLFGPETQVSLRDCVLAKSVILLKYRDYVGGSHLTKIYNRLYQRAPGNLYTEPEDYSTFMLLQGLDLAYDLFREDDQAIEFIASREVREIRVCRNLWSHFEEPETAAGA</sequence>
<evidence type="ECO:0000313" key="1">
    <source>
        <dbReference type="EMBL" id="RVD86856.1"/>
    </source>
</evidence>